<dbReference type="Proteomes" id="UP000243374">
    <property type="component" value="Unassembled WGS sequence"/>
</dbReference>
<reference evidence="1 2" key="1">
    <citation type="submission" date="2016-10" db="EMBL/GenBank/DDBJ databases">
        <authorList>
            <person name="Varghese N."/>
            <person name="Submissions S."/>
        </authorList>
    </citation>
    <scope>NUCLEOTIDE SEQUENCE [LARGE SCALE GENOMIC DNA]</scope>
    <source>
        <strain evidence="1 2">22B</strain>
    </source>
</reference>
<dbReference type="GO" id="GO:0030254">
    <property type="term" value="P:protein secretion by the type III secretion system"/>
    <property type="evidence" value="ECO:0007669"/>
    <property type="project" value="InterPro"/>
</dbReference>
<dbReference type="Pfam" id="PF05932">
    <property type="entry name" value="CesT"/>
    <property type="match status" value="1"/>
</dbReference>
<dbReference type="EMBL" id="FOSF01000063">
    <property type="protein sequence ID" value="SFK37516.1"/>
    <property type="molecule type" value="Genomic_DNA"/>
</dbReference>
<evidence type="ECO:0000313" key="1">
    <source>
        <dbReference type="EMBL" id="SFK37516.1"/>
    </source>
</evidence>
<evidence type="ECO:0000313" key="2">
    <source>
        <dbReference type="Proteomes" id="UP000243374"/>
    </source>
</evidence>
<dbReference type="SUPFAM" id="SSF69635">
    <property type="entry name" value="Type III secretory system chaperone-like"/>
    <property type="match status" value="1"/>
</dbReference>
<protein>
    <submittedName>
        <fullName evidence="1">Tir chaperone protein (CesT) family protein</fullName>
    </submittedName>
</protein>
<gene>
    <name evidence="1" type="ORF">SAMN04487865_10635</name>
</gene>
<keyword evidence="2" id="KW-1185">Reference proteome</keyword>
<dbReference type="CDD" id="cd16364">
    <property type="entry name" value="T3SC_I-like"/>
    <property type="match status" value="1"/>
</dbReference>
<dbReference type="InterPro" id="IPR010261">
    <property type="entry name" value="Tir_chaperone"/>
</dbReference>
<dbReference type="RefSeq" id="WP_074841504.1">
    <property type="nucleotide sequence ID" value="NZ_CP047056.1"/>
</dbReference>
<organism evidence="1 2">
    <name type="scientific">Succinivibrio dextrinosolvens</name>
    <dbReference type="NCBI Taxonomy" id="83771"/>
    <lineage>
        <taxon>Bacteria</taxon>
        <taxon>Pseudomonadati</taxon>
        <taxon>Pseudomonadota</taxon>
        <taxon>Gammaproteobacteria</taxon>
        <taxon>Aeromonadales</taxon>
        <taxon>Succinivibrionaceae</taxon>
        <taxon>Succinivibrio</taxon>
    </lineage>
</organism>
<sequence length="155" mass="17084">MTIFESLINDFAKATGLKLEIDEGNSCALETDGLIVVIQYRQKKDDLVIFAPVTDPDRVSLLSKELLTRALALSFNGEETGGNYLGLSEGSLILSRVVPIENLDHNKLATILLSFSESALYVRDRLSDSSQDFTDENLSDESVFQSLEENHALSV</sequence>
<name>A0A662ZBV6_9GAMM</name>
<dbReference type="OrthoDB" id="7064170at2"/>
<proteinExistence type="predicted"/>
<dbReference type="AlphaFoldDB" id="A0A662ZBV6"/>
<accession>A0A662ZBV6</accession>
<dbReference type="Gene3D" id="3.30.1460.10">
    <property type="match status" value="1"/>
</dbReference>